<reference evidence="2 3" key="1">
    <citation type="submission" date="2013-02" db="EMBL/GenBank/DDBJ databases">
        <title>The Genome Sequence of Plasmodium inui San Antonio 1.</title>
        <authorList>
            <consortium name="The Broad Institute Genome Sequencing Platform"/>
            <consortium name="The Broad Institute Genome Sequencing Center for Infectious Disease"/>
            <person name="Neafsey D."/>
            <person name="Cheeseman I."/>
            <person name="Volkman S."/>
            <person name="Adams J."/>
            <person name="Walker B."/>
            <person name="Young S.K."/>
            <person name="Zeng Q."/>
            <person name="Gargeya S."/>
            <person name="Fitzgerald M."/>
            <person name="Haas B."/>
            <person name="Abouelleil A."/>
            <person name="Alvarado L."/>
            <person name="Arachchi H.M."/>
            <person name="Berlin A.M."/>
            <person name="Chapman S.B."/>
            <person name="Dewar J."/>
            <person name="Goldberg J."/>
            <person name="Griggs A."/>
            <person name="Gujja S."/>
            <person name="Hansen M."/>
            <person name="Howarth C."/>
            <person name="Imamovic A."/>
            <person name="Larimer J."/>
            <person name="McCowan C."/>
            <person name="Murphy C."/>
            <person name="Neiman D."/>
            <person name="Pearson M."/>
            <person name="Priest M."/>
            <person name="Roberts A."/>
            <person name="Saif S."/>
            <person name="Shea T."/>
            <person name="Sisk P."/>
            <person name="Sykes S."/>
            <person name="Wortman J."/>
            <person name="Nusbaum C."/>
            <person name="Birren B."/>
        </authorList>
    </citation>
    <scope>NUCLEOTIDE SEQUENCE [LARGE SCALE GENOMIC DNA]</scope>
    <source>
        <strain evidence="2 3">San Antonio 1</strain>
    </source>
</reference>
<dbReference type="VEuPathDB" id="PlasmoDB:C922_03953"/>
<accession>W7A212</accession>
<dbReference type="OrthoDB" id="337525at2759"/>
<evidence type="ECO:0000313" key="2">
    <source>
        <dbReference type="EMBL" id="EUD65705.1"/>
    </source>
</evidence>
<feature type="compositionally biased region" description="Polar residues" evidence="1">
    <location>
        <begin position="1"/>
        <end position="17"/>
    </location>
</feature>
<evidence type="ECO:0000256" key="1">
    <source>
        <dbReference type="SAM" id="MobiDB-lite"/>
    </source>
</evidence>
<dbReference type="GeneID" id="20039227"/>
<name>W7A212_9APIC</name>
<dbReference type="Proteomes" id="UP000030640">
    <property type="component" value="Unassembled WGS sequence"/>
</dbReference>
<keyword evidence="3" id="KW-1185">Reference proteome</keyword>
<dbReference type="RefSeq" id="XP_008817762.1">
    <property type="nucleotide sequence ID" value="XM_008819540.1"/>
</dbReference>
<dbReference type="EMBL" id="KI965477">
    <property type="protein sequence ID" value="EUD65705.1"/>
    <property type="molecule type" value="Genomic_DNA"/>
</dbReference>
<protein>
    <submittedName>
        <fullName evidence="2">Uncharacterized protein</fullName>
    </submittedName>
</protein>
<proteinExistence type="predicted"/>
<evidence type="ECO:0000313" key="3">
    <source>
        <dbReference type="Proteomes" id="UP000030640"/>
    </source>
</evidence>
<feature type="region of interest" description="Disordered" evidence="1">
    <location>
        <begin position="472"/>
        <end position="575"/>
    </location>
</feature>
<organism evidence="2 3">
    <name type="scientific">Plasmodium inui San Antonio 1</name>
    <dbReference type="NCBI Taxonomy" id="1237626"/>
    <lineage>
        <taxon>Eukaryota</taxon>
        <taxon>Sar</taxon>
        <taxon>Alveolata</taxon>
        <taxon>Apicomplexa</taxon>
        <taxon>Aconoidasida</taxon>
        <taxon>Haemosporida</taxon>
        <taxon>Plasmodiidae</taxon>
        <taxon>Plasmodium</taxon>
        <taxon>Plasmodium (Plasmodium)</taxon>
    </lineage>
</organism>
<sequence length="760" mass="84643">MNFLTIFQSKNKGNSELVSPPNGEVPNENDTSSPPVTNEIGLNYSHGVNTEQRSTNISPPVQNWEQVNMGGIHVDGSVRQANFENAANGLIAHPGDPGETRPSASSIHPVGVHSVGVHSVGVPPPQFGGPSIYEEKENYDYPNGSLGTGLPYPDGELYAHLKKRSSDASYPYGTYDMSSNDTYGGGTHGRRARDKINGNNSGPNNRGSHPSQYITNHGVVPNVNYVHPAEKNIGNVAKQTYYVNSAPSGGEAFQSPTDLPMNNAKGNVSLFESKTGRTYVDPKSNYAEQVERRNSYNNNHIVGAPYTGSTSVGTLPYGYDQHVTSNNATNGMVSPPGGMDKHADYAFPSGAFPTGEVTEHNLSNNLVHSFQHQLNDIPFTQQRQVTSRKKGDFTTNQSYLNLYGAVGGANKMAATNPVSNYSYEEDLLSKHPNRVESGVQVGTTQMGSARKLVQGGHVVSSAQVISQQVSSQQVSSQQVSGQQVSGQQMRRPQMSPPQMDEHPNGAEFYGKGFPPNGAPNGQLRMGKAEQKRKQQVEVPRRSVREEKRHNKGIDSVGKMVRWKENEEEDQPNGKKVDATVEVEDDKGNEYYYQKTMEFMRKEFTFNLTDDRDSYPSNIDILSKTPFCKLINFEKKLAAERKRVLNYYHEDRKQIYSSSTNKDKQFSHIFLNNEKYYDAKEILAYLLPYHTFYLEDIYIDSSDDDKEFCENLQNDVREIDAGISEVKDSFRAYTNPSMLWSFNKIIDRTDDQHNKRKKVSD</sequence>
<feature type="compositionally biased region" description="Low complexity" evidence="1">
    <location>
        <begin position="197"/>
        <end position="211"/>
    </location>
</feature>
<dbReference type="AlphaFoldDB" id="W7A212"/>
<feature type="compositionally biased region" description="Low complexity" evidence="1">
    <location>
        <begin position="472"/>
        <end position="498"/>
    </location>
</feature>
<feature type="compositionally biased region" description="Basic and acidic residues" evidence="1">
    <location>
        <begin position="526"/>
        <end position="552"/>
    </location>
</feature>
<feature type="region of interest" description="Disordered" evidence="1">
    <location>
        <begin position="1"/>
        <end position="37"/>
    </location>
</feature>
<feature type="region of interest" description="Disordered" evidence="1">
    <location>
        <begin position="181"/>
        <end position="211"/>
    </location>
</feature>
<gene>
    <name evidence="2" type="ORF">C922_03953</name>
</gene>